<reference evidence="1 2" key="1">
    <citation type="submission" date="2019-11" db="EMBL/GenBank/DDBJ databases">
        <title>Comparative genomics of hydrocarbon-degrading Desulfosarcina strains.</title>
        <authorList>
            <person name="Watanabe M."/>
            <person name="Kojima H."/>
            <person name="Fukui M."/>
        </authorList>
    </citation>
    <scope>NUCLEOTIDE SEQUENCE [LARGE SCALE GENOMIC DNA]</scope>
    <source>
        <strain evidence="1 2">PL12</strain>
    </source>
</reference>
<sequence>MYYSGIDLHRKTSFVTAVDLYGRIVRKAYSLQDKPTILDYFPSLDDDTLVVIESNCKLVRDAVRMKNRVHNIKAKNNLSVPAR</sequence>
<dbReference type="EMBL" id="AP021874">
    <property type="protein sequence ID" value="BBO68030.1"/>
    <property type="molecule type" value="Genomic_DNA"/>
</dbReference>
<gene>
    <name evidence="1" type="ORF">DSCA_19600</name>
</gene>
<keyword evidence="2" id="KW-1185">Reference proteome</keyword>
<protein>
    <submittedName>
        <fullName evidence="1">Uncharacterized protein</fullName>
    </submittedName>
</protein>
<dbReference type="Proteomes" id="UP000427906">
    <property type="component" value="Chromosome"/>
</dbReference>
<accession>A0A5K7YIU6</accession>
<evidence type="ECO:0000313" key="1">
    <source>
        <dbReference type="EMBL" id="BBO68030.1"/>
    </source>
</evidence>
<evidence type="ECO:0000313" key="2">
    <source>
        <dbReference type="Proteomes" id="UP000427906"/>
    </source>
</evidence>
<organism evidence="1 2">
    <name type="scientific">Desulfosarcina alkanivorans</name>
    <dbReference type="NCBI Taxonomy" id="571177"/>
    <lineage>
        <taxon>Bacteria</taxon>
        <taxon>Pseudomonadati</taxon>
        <taxon>Thermodesulfobacteriota</taxon>
        <taxon>Desulfobacteria</taxon>
        <taxon>Desulfobacterales</taxon>
        <taxon>Desulfosarcinaceae</taxon>
        <taxon>Desulfosarcina</taxon>
    </lineage>
</organism>
<proteinExistence type="predicted"/>
<name>A0A5K7YIU6_9BACT</name>
<dbReference type="AlphaFoldDB" id="A0A5K7YIU6"/>
<dbReference type="KEGG" id="dalk:DSCA_19600"/>